<feature type="domain" description="N-acetyltransferase" evidence="9">
    <location>
        <begin position="256"/>
        <end position="414"/>
    </location>
</feature>
<proteinExistence type="inferred from homology"/>
<dbReference type="EMBL" id="JAGEOJ010000008">
    <property type="protein sequence ID" value="MBO2449465.1"/>
    <property type="molecule type" value="Genomic_DNA"/>
</dbReference>
<comment type="catalytic activity">
    <reaction evidence="8">
        <text>arsenic triglutathione + 3 [thioredoxin]-dithiol + 3 S-adenosyl-L-methionine = trimethylarsine + 3 [thioredoxin]-disulfide + 3 glutathione + 3 S-adenosyl-L-homocysteine + 3 H(+)</text>
        <dbReference type="Rhea" id="RHEA:69432"/>
        <dbReference type="Rhea" id="RHEA-COMP:10698"/>
        <dbReference type="Rhea" id="RHEA-COMP:10700"/>
        <dbReference type="ChEBI" id="CHEBI:15378"/>
        <dbReference type="ChEBI" id="CHEBI:27130"/>
        <dbReference type="ChEBI" id="CHEBI:29950"/>
        <dbReference type="ChEBI" id="CHEBI:50058"/>
        <dbReference type="ChEBI" id="CHEBI:57856"/>
        <dbReference type="ChEBI" id="CHEBI:57925"/>
        <dbReference type="ChEBI" id="CHEBI:59789"/>
        <dbReference type="ChEBI" id="CHEBI:183640"/>
        <dbReference type="EC" id="2.1.1.137"/>
    </reaction>
</comment>
<evidence type="ECO:0000256" key="5">
    <source>
        <dbReference type="ARBA" id="ARBA00034545"/>
    </source>
</evidence>
<dbReference type="PANTHER" id="PTHR43675">
    <property type="entry name" value="ARSENITE METHYLTRANSFERASE"/>
    <property type="match status" value="1"/>
</dbReference>
<dbReference type="EC" id="2.1.1.137" evidence="4"/>
<protein>
    <recommendedName>
        <fullName evidence="5">Arsenite methyltransferase</fullName>
        <ecNumber evidence="4">2.1.1.137</ecNumber>
    </recommendedName>
</protein>
<evidence type="ECO:0000256" key="1">
    <source>
        <dbReference type="ARBA" id="ARBA00022679"/>
    </source>
</evidence>
<dbReference type="CDD" id="cd04301">
    <property type="entry name" value="NAT_SF"/>
    <property type="match status" value="1"/>
</dbReference>
<dbReference type="InterPro" id="IPR026669">
    <property type="entry name" value="Arsenite_MeTrfase-like"/>
</dbReference>
<dbReference type="AlphaFoldDB" id="A0A939PBD4"/>
<evidence type="ECO:0000313" key="10">
    <source>
        <dbReference type="EMBL" id="MBO2449465.1"/>
    </source>
</evidence>
<dbReference type="Proteomes" id="UP000669179">
    <property type="component" value="Unassembled WGS sequence"/>
</dbReference>
<keyword evidence="1" id="KW-0808">Transferase</keyword>
<comment type="caution">
    <text evidence="10">The sequence shown here is derived from an EMBL/GenBank/DDBJ whole genome shotgun (WGS) entry which is preliminary data.</text>
</comment>
<dbReference type="InterPro" id="IPR000182">
    <property type="entry name" value="GNAT_dom"/>
</dbReference>
<dbReference type="CDD" id="cd02440">
    <property type="entry name" value="AdoMet_MTases"/>
    <property type="match status" value="1"/>
</dbReference>
<gene>
    <name evidence="10" type="ORF">J4573_20355</name>
</gene>
<dbReference type="PANTHER" id="PTHR43675:SF8">
    <property type="entry name" value="ARSENITE METHYLTRANSFERASE"/>
    <property type="match status" value="1"/>
</dbReference>
<dbReference type="InterPro" id="IPR025714">
    <property type="entry name" value="Methyltranfer_dom"/>
</dbReference>
<dbReference type="Pfam" id="PF13847">
    <property type="entry name" value="Methyltransf_31"/>
    <property type="match status" value="1"/>
</dbReference>
<dbReference type="InterPro" id="IPR029063">
    <property type="entry name" value="SAM-dependent_MTases_sf"/>
</dbReference>
<evidence type="ECO:0000256" key="2">
    <source>
        <dbReference type="ARBA" id="ARBA00022691"/>
    </source>
</evidence>
<dbReference type="SUPFAM" id="SSF55729">
    <property type="entry name" value="Acyl-CoA N-acyltransferases (Nat)"/>
    <property type="match status" value="1"/>
</dbReference>
<dbReference type="GO" id="GO:0030791">
    <property type="term" value="F:arsenite methyltransferase activity"/>
    <property type="evidence" value="ECO:0007669"/>
    <property type="project" value="UniProtKB-EC"/>
</dbReference>
<sequence>MSTHDRQPPSRDQIVDRYGALARAASEGLQIIDCEPGSFADGCFGAAGYGDTTGLPDGAVRASLGCGDPTAVADLRPGDTVLDLGSGGGIDVLITARRVAPGGIAYGLDASADMLELARANAAEAEVANARFLHGHIEEIPLDDATIDVVISNCVINLSTDKPRVLAEAFRVLRPGGRLGVSDVIADSEDGALRAAAEERIGCTAGALTPDVYREILTHAGFIDIAITPIGRAGDRFRSAIVQAAKPAGATEPEGVTVRRMRATDADQVLAIYQAGLDTGDAGFETSAPAWQDFDDARLPEHRYVAADTTTGDILGWIAAVPVSGRCVYRGVVEHSVYVHPEIRNRGVGIALLRSFIASTEAAGIWTVQSSIFPENTASLRLHQRAGFRVVGTRERLGLHHDRWRDVILIERRTATNPLF</sequence>
<name>A0A939PBD4_9ACTN</name>
<accession>A0A939PBD4</accession>
<dbReference type="Gene3D" id="3.40.630.30">
    <property type="match status" value="1"/>
</dbReference>
<dbReference type="Pfam" id="PF00583">
    <property type="entry name" value="Acetyltransf_1"/>
    <property type="match status" value="1"/>
</dbReference>
<keyword evidence="2" id="KW-0949">S-adenosyl-L-methionine</keyword>
<reference evidence="10" key="1">
    <citation type="submission" date="2021-03" db="EMBL/GenBank/DDBJ databases">
        <authorList>
            <person name="Kanchanasin P."/>
            <person name="Saeng-In P."/>
            <person name="Phongsopitanun W."/>
            <person name="Yuki M."/>
            <person name="Kudo T."/>
            <person name="Ohkuma M."/>
            <person name="Tanasupawat S."/>
        </authorList>
    </citation>
    <scope>NUCLEOTIDE SEQUENCE</scope>
    <source>
        <strain evidence="10">GKU 128</strain>
    </source>
</reference>
<dbReference type="RefSeq" id="WP_208257355.1">
    <property type="nucleotide sequence ID" value="NZ_JAGEOJ010000008.1"/>
</dbReference>
<comment type="catalytic activity">
    <reaction evidence="7">
        <text>arsenic triglutathione + 2 [thioredoxin]-dithiol + 2 S-adenosyl-L-methionine + H2O = dimethylarsinous acid + 2 [thioredoxin]-disulfide + 3 glutathione + 2 S-adenosyl-L-homocysteine + 2 H(+)</text>
        <dbReference type="Rhea" id="RHEA:69464"/>
        <dbReference type="Rhea" id="RHEA-COMP:10698"/>
        <dbReference type="Rhea" id="RHEA-COMP:10700"/>
        <dbReference type="ChEBI" id="CHEBI:15377"/>
        <dbReference type="ChEBI" id="CHEBI:15378"/>
        <dbReference type="ChEBI" id="CHEBI:23808"/>
        <dbReference type="ChEBI" id="CHEBI:29950"/>
        <dbReference type="ChEBI" id="CHEBI:50058"/>
        <dbReference type="ChEBI" id="CHEBI:57856"/>
        <dbReference type="ChEBI" id="CHEBI:57925"/>
        <dbReference type="ChEBI" id="CHEBI:59789"/>
        <dbReference type="ChEBI" id="CHEBI:183640"/>
        <dbReference type="EC" id="2.1.1.137"/>
    </reaction>
</comment>
<dbReference type="GO" id="GO:0016747">
    <property type="term" value="F:acyltransferase activity, transferring groups other than amino-acyl groups"/>
    <property type="evidence" value="ECO:0007669"/>
    <property type="project" value="InterPro"/>
</dbReference>
<evidence type="ECO:0000256" key="8">
    <source>
        <dbReference type="ARBA" id="ARBA00048428"/>
    </source>
</evidence>
<keyword evidence="11" id="KW-1185">Reference proteome</keyword>
<dbReference type="InterPro" id="IPR016181">
    <property type="entry name" value="Acyl_CoA_acyltransferase"/>
</dbReference>
<dbReference type="Gene3D" id="3.40.50.150">
    <property type="entry name" value="Vaccinia Virus protein VP39"/>
    <property type="match status" value="1"/>
</dbReference>
<dbReference type="PROSITE" id="PS51186">
    <property type="entry name" value="GNAT"/>
    <property type="match status" value="1"/>
</dbReference>
<evidence type="ECO:0000256" key="6">
    <source>
        <dbReference type="ARBA" id="ARBA00047941"/>
    </source>
</evidence>
<organism evidence="10 11">
    <name type="scientific">Actinomadura barringtoniae</name>
    <dbReference type="NCBI Taxonomy" id="1427535"/>
    <lineage>
        <taxon>Bacteria</taxon>
        <taxon>Bacillati</taxon>
        <taxon>Actinomycetota</taxon>
        <taxon>Actinomycetes</taxon>
        <taxon>Streptosporangiales</taxon>
        <taxon>Thermomonosporaceae</taxon>
        <taxon>Actinomadura</taxon>
    </lineage>
</organism>
<evidence type="ECO:0000259" key="9">
    <source>
        <dbReference type="PROSITE" id="PS51186"/>
    </source>
</evidence>
<evidence type="ECO:0000256" key="3">
    <source>
        <dbReference type="ARBA" id="ARBA00034487"/>
    </source>
</evidence>
<evidence type="ECO:0000256" key="7">
    <source>
        <dbReference type="ARBA" id="ARBA00047943"/>
    </source>
</evidence>
<evidence type="ECO:0000313" key="11">
    <source>
        <dbReference type="Proteomes" id="UP000669179"/>
    </source>
</evidence>
<evidence type="ECO:0000256" key="4">
    <source>
        <dbReference type="ARBA" id="ARBA00034521"/>
    </source>
</evidence>
<dbReference type="SUPFAM" id="SSF53335">
    <property type="entry name" value="S-adenosyl-L-methionine-dependent methyltransferases"/>
    <property type="match status" value="1"/>
</dbReference>
<comment type="similarity">
    <text evidence="3">Belongs to the methyltransferase superfamily. Arsenite methyltransferase family.</text>
</comment>
<comment type="catalytic activity">
    <reaction evidence="6">
        <text>arsenic triglutathione + [thioredoxin]-dithiol + S-adenosyl-L-methionine + 2 H2O = methylarsonous acid + [thioredoxin]-disulfide + 3 glutathione + S-adenosyl-L-homocysteine + H(+)</text>
        <dbReference type="Rhea" id="RHEA:69460"/>
        <dbReference type="Rhea" id="RHEA-COMP:10698"/>
        <dbReference type="Rhea" id="RHEA-COMP:10700"/>
        <dbReference type="ChEBI" id="CHEBI:15377"/>
        <dbReference type="ChEBI" id="CHEBI:15378"/>
        <dbReference type="ChEBI" id="CHEBI:17826"/>
        <dbReference type="ChEBI" id="CHEBI:29950"/>
        <dbReference type="ChEBI" id="CHEBI:50058"/>
        <dbReference type="ChEBI" id="CHEBI:57856"/>
        <dbReference type="ChEBI" id="CHEBI:57925"/>
        <dbReference type="ChEBI" id="CHEBI:59789"/>
        <dbReference type="ChEBI" id="CHEBI:183640"/>
        <dbReference type="EC" id="2.1.1.137"/>
    </reaction>
</comment>